<protein>
    <submittedName>
        <fullName evidence="2">Uncharacterized protein</fullName>
    </submittedName>
</protein>
<dbReference type="EMBL" id="BOMV01000039">
    <property type="protein sequence ID" value="GIE96071.1"/>
    <property type="molecule type" value="Genomic_DNA"/>
</dbReference>
<evidence type="ECO:0000313" key="2">
    <source>
        <dbReference type="EMBL" id="GIE96071.1"/>
    </source>
</evidence>
<comment type="caution">
    <text evidence="2">The sequence shown here is derived from an EMBL/GenBank/DDBJ whole genome shotgun (WGS) entry which is preliminary data.</text>
</comment>
<sequence>MTAGPACRFGEEESRCVPDGGTAENASVTWERVDAEDGELRACPSVDRSATPRLLEINSRAPSG</sequence>
<evidence type="ECO:0000256" key="1">
    <source>
        <dbReference type="SAM" id="MobiDB-lite"/>
    </source>
</evidence>
<organism evidence="2 3">
    <name type="scientific">Paractinoplanes rishiriensis</name>
    <dbReference type="NCBI Taxonomy" id="1050105"/>
    <lineage>
        <taxon>Bacteria</taxon>
        <taxon>Bacillati</taxon>
        <taxon>Actinomycetota</taxon>
        <taxon>Actinomycetes</taxon>
        <taxon>Micromonosporales</taxon>
        <taxon>Micromonosporaceae</taxon>
        <taxon>Paractinoplanes</taxon>
    </lineage>
</organism>
<accession>A0A919K3Q6</accession>
<proteinExistence type="predicted"/>
<reference evidence="2" key="1">
    <citation type="submission" date="2021-01" db="EMBL/GenBank/DDBJ databases">
        <title>Whole genome shotgun sequence of Actinoplanes rishiriensis NBRC 108556.</title>
        <authorList>
            <person name="Komaki H."/>
            <person name="Tamura T."/>
        </authorList>
    </citation>
    <scope>NUCLEOTIDE SEQUENCE</scope>
    <source>
        <strain evidence="2">NBRC 108556</strain>
    </source>
</reference>
<dbReference type="AlphaFoldDB" id="A0A919K3Q6"/>
<dbReference type="Proteomes" id="UP000636960">
    <property type="component" value="Unassembled WGS sequence"/>
</dbReference>
<name>A0A919K3Q6_9ACTN</name>
<gene>
    <name evidence="2" type="ORF">Ari01nite_35360</name>
</gene>
<feature type="region of interest" description="Disordered" evidence="1">
    <location>
        <begin position="1"/>
        <end position="22"/>
    </location>
</feature>
<keyword evidence="3" id="KW-1185">Reference proteome</keyword>
<evidence type="ECO:0000313" key="3">
    <source>
        <dbReference type="Proteomes" id="UP000636960"/>
    </source>
</evidence>